<dbReference type="InterPro" id="IPR056467">
    <property type="entry name" value="eWH_GTF3C1"/>
</dbReference>
<feature type="domain" description="GTF3C1 extended winged-helix" evidence="2">
    <location>
        <begin position="179"/>
        <end position="288"/>
    </location>
</feature>
<dbReference type="InterPro" id="IPR035625">
    <property type="entry name" value="Tfc3-like_eWH"/>
</dbReference>
<dbReference type="GO" id="GO:0000127">
    <property type="term" value="C:transcription factor TFIIIC complex"/>
    <property type="evidence" value="ECO:0007669"/>
    <property type="project" value="InterPro"/>
</dbReference>
<dbReference type="Proteomes" id="UP000035680">
    <property type="component" value="Unassembled WGS sequence"/>
</dbReference>
<evidence type="ECO:0000313" key="3">
    <source>
        <dbReference type="Proteomes" id="UP000035680"/>
    </source>
</evidence>
<feature type="compositionally biased region" description="Basic residues" evidence="1">
    <location>
        <begin position="344"/>
        <end position="355"/>
    </location>
</feature>
<dbReference type="WBParaSite" id="SVE_1749300.1">
    <property type="protein sequence ID" value="SVE_1749300.1"/>
    <property type="gene ID" value="SVE_1749300"/>
</dbReference>
<protein>
    <submittedName>
        <fullName evidence="4">B-block_TFIIIC domain-containing protein</fullName>
    </submittedName>
</protein>
<organism evidence="3 4">
    <name type="scientific">Strongyloides venezuelensis</name>
    <name type="common">Threadworm</name>
    <dbReference type="NCBI Taxonomy" id="75913"/>
    <lineage>
        <taxon>Eukaryota</taxon>
        <taxon>Metazoa</taxon>
        <taxon>Ecdysozoa</taxon>
        <taxon>Nematoda</taxon>
        <taxon>Chromadorea</taxon>
        <taxon>Rhabditida</taxon>
        <taxon>Tylenchina</taxon>
        <taxon>Panagrolaimomorpha</taxon>
        <taxon>Strongyloidoidea</taxon>
        <taxon>Strongyloididae</taxon>
        <taxon>Strongyloides</taxon>
    </lineage>
</organism>
<keyword evidence="3" id="KW-1185">Reference proteome</keyword>
<evidence type="ECO:0000256" key="1">
    <source>
        <dbReference type="SAM" id="MobiDB-lite"/>
    </source>
</evidence>
<dbReference type="InterPro" id="IPR044210">
    <property type="entry name" value="Tfc3-like"/>
</dbReference>
<accession>A0A0K0FYG7</accession>
<dbReference type="PANTHER" id="PTHR15180:SF1">
    <property type="entry name" value="GENERAL TRANSCRIPTION FACTOR 3C POLYPEPTIDE 1"/>
    <property type="match status" value="1"/>
</dbReference>
<dbReference type="GO" id="GO:0003677">
    <property type="term" value="F:DNA binding"/>
    <property type="evidence" value="ECO:0007669"/>
    <property type="project" value="InterPro"/>
</dbReference>
<dbReference type="Pfam" id="PF24101">
    <property type="entry name" value="WHD_GTF3C1"/>
    <property type="match status" value="1"/>
</dbReference>
<feature type="region of interest" description="Disordered" evidence="1">
    <location>
        <begin position="303"/>
        <end position="378"/>
    </location>
</feature>
<dbReference type="PANTHER" id="PTHR15180">
    <property type="entry name" value="GENERAL TRANSCRIPTION FACTOR 3C POLYPEPTIDE 1"/>
    <property type="match status" value="1"/>
</dbReference>
<proteinExistence type="predicted"/>
<name>A0A0K0FYG7_STRVS</name>
<dbReference type="CDD" id="cd16169">
    <property type="entry name" value="Tau138_eWH"/>
    <property type="match status" value="1"/>
</dbReference>
<reference evidence="3" key="1">
    <citation type="submission" date="2014-07" db="EMBL/GenBank/DDBJ databases">
        <authorList>
            <person name="Martin A.A"/>
            <person name="De Silva N."/>
        </authorList>
    </citation>
    <scope>NUCLEOTIDE SEQUENCE</scope>
</reference>
<reference evidence="4" key="2">
    <citation type="submission" date="2015-08" db="UniProtKB">
        <authorList>
            <consortium name="WormBaseParasite"/>
        </authorList>
    </citation>
    <scope>IDENTIFICATION</scope>
</reference>
<dbReference type="GO" id="GO:0006384">
    <property type="term" value="P:transcription initiation at RNA polymerase III promoter"/>
    <property type="evidence" value="ECO:0007669"/>
    <property type="project" value="InterPro"/>
</dbReference>
<sequence length="1440" mass="166267">MNAVSDLNKTIIVTPRSSRILREEKANDTSFIGTAVVGEEAASQYGERYYKYDPKNWSPMLLYRTPTDLINQVLREAGGDGADRYEIGHALGLNCHIKSGNRTVSQYIQELTKSFPEEIGQFHKMNGKIRSIRYYIKEGHVNAFQALYDEFKKITGRECPFKCGDVFKFPGANLNTLRLSDITLKRMNCVLRKLEEEKVVVTYFRLVKYIQDIEAKEGYKFQMDKKSLVKIIVALERKGLLKITESVVNHGDSQISVKCVCHRSIVNKDDPMIPIAIANLIKIYESESRLFPSGQLRNPTLVRQTLEDEDPKKKAQRLANAQRKRLKRLRDKETRNDVADSSKSIKHPKTKKRKQSTTDSSSDHETSSESNVECDVNPNEITSGRKIVKINKFVANQGKSMKLMMLHETLFYFINCYRSGMKSYQDRFPRVTEVKLEVVGKPETELDASSLASSLSKRVIHCMESTDFKVPIDEIPVVVNEESIYRFITPLAPGSEIPDGWFAISEVLNILPLTVVSFISKYCHDHPILMEFLKDPVKRYILYADLPPIFRHKIFPISKLTRVIEHKLMLLTAMGLVTLSKKDDRNVENEIETSQDLFYLTKIKTIKDTSTAPPSYMKITGDMNEYRSYIHKLDTMESVTKFWHHVRAISLSTHFSFKRLLEDGDLDCNRQFLSGLIEKDKYRRPIQQYDEEIVLDDTNNGCGGFHPSLFMHLKRHWDINTGPDDIFKWFSARVSLSGENVKEFIEQSVAKLNVGWNSCIHLLMASDGPIYKRYRKNQPKISDPNCSGLPILRRISAQSLSNNRKHKKINGESVIDDKGYLIVKRSKTKRKHLDEKDIRVIQDRTQLRVKYTKREKDLLIMIRAVSYFLKPIYRIWVTPSLIRDLMHNYVPESRTKTIQNILSAGTREMGKSQGRVEFYKYVNVFEGNSEMLEIKGKMIDTNKSKESDSVNDNVFLDAFNCAYRIVFDDDKNVPEPSVTDEDFFKYYIDKKDDIPDSGTSIANDIFVPPKNLTDIQQELSFHVMLSSLLHNTTEVFCDESVKIEKLAFSLIKSRLSDVIIKMKSDSIICKPKGIEQMLNNDSVVVSASMAILSTHFRYMFNVRYHSDIVQQNINEYKNIVETKDCTNAYTPGGLVLVGDLMESRGMHSSVTVGREFNKIIDMEEELAGNTGLKRNKQLENANMMLDDIHLRYTDIPKLSFKPVDPLKVASEMIQRVPFGEIKWLDENLFIKDFENDEIRKTQLLNLFPKLKEATNIGLTVEEISDIVKLDYEETLELLNILIRKNLIFVCGIDKRRYISIRYSTDWVVASEERIYFMMRPWLDSKGEVNISILKWMSECILLRIIDNPGISINHLYLTYGTILRPNLVFEILEFLAKIGTVMLERKLISTTLIQDPFTKKKKMAVTWEVQPFHNALTRFAQTFANVDYKPLFTKECYQYS</sequence>
<evidence type="ECO:0000313" key="4">
    <source>
        <dbReference type="WBParaSite" id="SVE_1749300.1"/>
    </source>
</evidence>
<feature type="compositionally biased region" description="Basic and acidic residues" evidence="1">
    <location>
        <begin position="330"/>
        <end position="340"/>
    </location>
</feature>
<evidence type="ECO:0000259" key="2">
    <source>
        <dbReference type="Pfam" id="PF24101"/>
    </source>
</evidence>
<dbReference type="GO" id="GO:0042791">
    <property type="term" value="P:5S class rRNA transcription by RNA polymerase III"/>
    <property type="evidence" value="ECO:0007669"/>
    <property type="project" value="TreeGrafter"/>
</dbReference>
<dbReference type="STRING" id="75913.A0A0K0FYG7"/>